<dbReference type="VEuPathDB" id="FungiDB:MELLADRAFT_104789"/>
<protein>
    <submittedName>
        <fullName evidence="2">Uncharacterized protein</fullName>
    </submittedName>
</protein>
<proteinExistence type="predicted"/>
<feature type="region of interest" description="Disordered" evidence="1">
    <location>
        <begin position="1"/>
        <end position="136"/>
    </location>
</feature>
<dbReference type="Proteomes" id="UP000001072">
    <property type="component" value="Unassembled WGS sequence"/>
</dbReference>
<evidence type="ECO:0000313" key="2">
    <source>
        <dbReference type="EMBL" id="EGG08719.1"/>
    </source>
</evidence>
<dbReference type="InParanoid" id="F4RFX0"/>
<organism evidence="3">
    <name type="scientific">Melampsora larici-populina (strain 98AG31 / pathotype 3-4-7)</name>
    <name type="common">Poplar leaf rust fungus</name>
    <dbReference type="NCBI Taxonomy" id="747676"/>
    <lineage>
        <taxon>Eukaryota</taxon>
        <taxon>Fungi</taxon>
        <taxon>Dikarya</taxon>
        <taxon>Basidiomycota</taxon>
        <taxon>Pucciniomycotina</taxon>
        <taxon>Pucciniomycetes</taxon>
        <taxon>Pucciniales</taxon>
        <taxon>Melampsoraceae</taxon>
        <taxon>Melampsora</taxon>
    </lineage>
</organism>
<dbReference type="HOGENOM" id="CLU_1235269_0_0_1"/>
<dbReference type="AlphaFoldDB" id="F4RFX0"/>
<dbReference type="RefSeq" id="XP_007408305.1">
    <property type="nucleotide sequence ID" value="XM_007408243.1"/>
</dbReference>
<evidence type="ECO:0000256" key="1">
    <source>
        <dbReference type="SAM" id="MobiDB-lite"/>
    </source>
</evidence>
<gene>
    <name evidence="2" type="ORF">MELLADRAFT_104789</name>
</gene>
<dbReference type="KEGG" id="mlr:MELLADRAFT_104789"/>
<reference evidence="3" key="1">
    <citation type="journal article" date="2011" name="Proc. Natl. Acad. Sci. U.S.A.">
        <title>Obligate biotrophy features unraveled by the genomic analysis of rust fungi.</title>
        <authorList>
            <person name="Duplessis S."/>
            <person name="Cuomo C.A."/>
            <person name="Lin Y.-C."/>
            <person name="Aerts A."/>
            <person name="Tisserant E."/>
            <person name="Veneault-Fourrey C."/>
            <person name="Joly D.L."/>
            <person name="Hacquard S."/>
            <person name="Amselem J."/>
            <person name="Cantarel B.L."/>
            <person name="Chiu R."/>
            <person name="Coutinho P.M."/>
            <person name="Feau N."/>
            <person name="Field M."/>
            <person name="Frey P."/>
            <person name="Gelhaye E."/>
            <person name="Goldberg J."/>
            <person name="Grabherr M.G."/>
            <person name="Kodira C.D."/>
            <person name="Kohler A."/>
            <person name="Kuees U."/>
            <person name="Lindquist E.A."/>
            <person name="Lucas S.M."/>
            <person name="Mago R."/>
            <person name="Mauceli E."/>
            <person name="Morin E."/>
            <person name="Murat C."/>
            <person name="Pangilinan J.L."/>
            <person name="Park R."/>
            <person name="Pearson M."/>
            <person name="Quesneville H."/>
            <person name="Rouhier N."/>
            <person name="Sakthikumar S."/>
            <person name="Salamov A.A."/>
            <person name="Schmutz J."/>
            <person name="Selles B."/>
            <person name="Shapiro H."/>
            <person name="Tanguay P."/>
            <person name="Tuskan G.A."/>
            <person name="Henrissat B."/>
            <person name="Van de Peer Y."/>
            <person name="Rouze P."/>
            <person name="Ellis J.G."/>
            <person name="Dodds P.N."/>
            <person name="Schein J.E."/>
            <person name="Zhong S."/>
            <person name="Hamelin R.C."/>
            <person name="Grigoriev I.V."/>
            <person name="Szabo L.J."/>
            <person name="Martin F."/>
        </authorList>
    </citation>
    <scope>NUCLEOTIDE SEQUENCE [LARGE SCALE GENOMIC DNA]</scope>
    <source>
        <strain evidence="3">98AG31 / pathotype 3-4-7</strain>
    </source>
</reference>
<keyword evidence="3" id="KW-1185">Reference proteome</keyword>
<dbReference type="EMBL" id="GL883100">
    <property type="protein sequence ID" value="EGG08719.1"/>
    <property type="molecule type" value="Genomic_DNA"/>
</dbReference>
<dbReference type="GeneID" id="18922392"/>
<feature type="compositionally biased region" description="Polar residues" evidence="1">
    <location>
        <begin position="215"/>
        <end position="224"/>
    </location>
</feature>
<feature type="compositionally biased region" description="Polar residues" evidence="1">
    <location>
        <begin position="52"/>
        <end position="93"/>
    </location>
</feature>
<sequence length="224" mass="24216">MSLELEMNAETDGVLISPASSNRSITPSITTADGQGRQNELLEDTEMHELSDTQSPINVETQSSDPSKSSNQPLNKVNQVQTSPMKTRMTPSRGNKGKGMMVGGSYIESQHGNNRRSEGRHNQNRNQSLNDWVASGENHDGRGMRVLDEDLMRQLDFGDPFLDLYNASYPGKNTSVQPSNAPLSNENQNISLPATVAPDAPIPATSVVPPGEFMTPNTPAASPP</sequence>
<accession>F4RFX0</accession>
<name>F4RFX0_MELLP</name>
<feature type="compositionally biased region" description="Polar residues" evidence="1">
    <location>
        <begin position="18"/>
        <end position="38"/>
    </location>
</feature>
<evidence type="ECO:0000313" key="3">
    <source>
        <dbReference type="Proteomes" id="UP000001072"/>
    </source>
</evidence>
<feature type="region of interest" description="Disordered" evidence="1">
    <location>
        <begin position="193"/>
        <end position="224"/>
    </location>
</feature>
<dbReference type="OrthoDB" id="2505874at2759"/>